<proteinExistence type="predicted"/>
<dbReference type="EMBL" id="JAULSY010000038">
    <property type="protein sequence ID" value="KAK0669789.1"/>
    <property type="molecule type" value="Genomic_DNA"/>
</dbReference>
<dbReference type="AlphaFoldDB" id="A0AA39ZFQ3"/>
<gene>
    <name evidence="2" type="ORF">QBC41DRAFT_302100</name>
</gene>
<reference evidence="2" key="1">
    <citation type="submission" date="2023-06" db="EMBL/GenBank/DDBJ databases">
        <title>Genome-scale phylogeny and comparative genomics of the fungal order Sordariales.</title>
        <authorList>
            <consortium name="Lawrence Berkeley National Laboratory"/>
            <person name="Hensen N."/>
            <person name="Bonometti L."/>
            <person name="Westerberg I."/>
            <person name="Brannstrom I.O."/>
            <person name="Guillou S."/>
            <person name="Cros-Aarteil S."/>
            <person name="Calhoun S."/>
            <person name="Haridas S."/>
            <person name="Kuo A."/>
            <person name="Mondo S."/>
            <person name="Pangilinan J."/>
            <person name="Riley R."/>
            <person name="Labutti K."/>
            <person name="Andreopoulos B."/>
            <person name="Lipzen A."/>
            <person name="Chen C."/>
            <person name="Yanf M."/>
            <person name="Daum C."/>
            <person name="Ng V."/>
            <person name="Clum A."/>
            <person name="Steindorff A."/>
            <person name="Ohm R."/>
            <person name="Martin F."/>
            <person name="Silar P."/>
            <person name="Natvig D."/>
            <person name="Lalanne C."/>
            <person name="Gautier V."/>
            <person name="Ament-Velasquez S.L."/>
            <person name="Kruys A."/>
            <person name="Hutchinson M.I."/>
            <person name="Powell A.J."/>
            <person name="Barry K."/>
            <person name="Miller A.N."/>
            <person name="Grigoriev I.V."/>
            <person name="Debuchy R."/>
            <person name="Gladieux P."/>
            <person name="Thoren M.H."/>
            <person name="Johannesson H."/>
        </authorList>
    </citation>
    <scope>NUCLEOTIDE SEQUENCE</scope>
    <source>
        <strain evidence="2">CBS 307.81</strain>
    </source>
</reference>
<evidence type="ECO:0000313" key="2">
    <source>
        <dbReference type="EMBL" id="KAK0669789.1"/>
    </source>
</evidence>
<evidence type="ECO:0000313" key="3">
    <source>
        <dbReference type="Proteomes" id="UP001174997"/>
    </source>
</evidence>
<comment type="caution">
    <text evidence="2">The sequence shown here is derived from an EMBL/GenBank/DDBJ whole genome shotgun (WGS) entry which is preliminary data.</text>
</comment>
<keyword evidence="3" id="KW-1185">Reference proteome</keyword>
<evidence type="ECO:0000256" key="1">
    <source>
        <dbReference type="SAM" id="MobiDB-lite"/>
    </source>
</evidence>
<accession>A0AA39ZFQ3</accession>
<name>A0AA39ZFQ3_9PEZI</name>
<dbReference type="Proteomes" id="UP001174997">
    <property type="component" value="Unassembled WGS sequence"/>
</dbReference>
<organism evidence="2 3">
    <name type="scientific">Cercophora samala</name>
    <dbReference type="NCBI Taxonomy" id="330535"/>
    <lineage>
        <taxon>Eukaryota</taxon>
        <taxon>Fungi</taxon>
        <taxon>Dikarya</taxon>
        <taxon>Ascomycota</taxon>
        <taxon>Pezizomycotina</taxon>
        <taxon>Sordariomycetes</taxon>
        <taxon>Sordariomycetidae</taxon>
        <taxon>Sordariales</taxon>
        <taxon>Lasiosphaeriaceae</taxon>
        <taxon>Cercophora</taxon>
    </lineage>
</organism>
<feature type="region of interest" description="Disordered" evidence="1">
    <location>
        <begin position="201"/>
        <end position="220"/>
    </location>
</feature>
<protein>
    <submittedName>
        <fullName evidence="2">Uncharacterized protein</fullName>
    </submittedName>
</protein>
<sequence length="337" mass="37214">MRSIDGLDQKLADLLATVASRDGTIAGLDQKLQDEASAAADLGRQVAARDDTIVELNGTIAGLHARDSTIDQLNNELVELRATLATLGEDVSLLGTKVTERDDAIAVLEQEHAGTLARLDGEMSEFRAQIATLEKERAESAAKTTSLEDQLSSAAREHDLELARSREAVETLETRLGEASARAESHQKQCAELAVALRAEEEANPRKRKRLSEEAGEMTDQEKWEHLVHDMADKLVAIAPELDGPEVPTHKRILYDLSTIPNRDDYSDNWAALIDTGAADTWYCVEESLDQGHGAAELFWHEDRHRCPVHQGEKCLWVKLLRPGNGSLRTIFRMTPD</sequence>
<dbReference type="Gene3D" id="1.10.287.1490">
    <property type="match status" value="1"/>
</dbReference>